<comment type="caution">
    <text evidence="1">The sequence shown here is derived from an EMBL/GenBank/DDBJ whole genome shotgun (WGS) entry which is preliminary data.</text>
</comment>
<reference evidence="1" key="1">
    <citation type="submission" date="2020-10" db="EMBL/GenBank/DDBJ databases">
        <authorList>
            <person name="Gilroy R."/>
        </authorList>
    </citation>
    <scope>NUCLEOTIDE SEQUENCE</scope>
    <source>
        <strain evidence="1">ChiGjej1B1-24693</strain>
    </source>
</reference>
<protein>
    <submittedName>
        <fullName evidence="1">Uncharacterized protein</fullName>
    </submittedName>
</protein>
<name>A0A9D1GVD5_9ACTN</name>
<evidence type="ECO:0000313" key="2">
    <source>
        <dbReference type="Proteomes" id="UP000886842"/>
    </source>
</evidence>
<evidence type="ECO:0000313" key="1">
    <source>
        <dbReference type="EMBL" id="HIT74196.1"/>
    </source>
</evidence>
<dbReference type="Proteomes" id="UP000886842">
    <property type="component" value="Unassembled WGS sequence"/>
</dbReference>
<gene>
    <name evidence="1" type="ORF">IAA98_01250</name>
</gene>
<reference evidence="1" key="2">
    <citation type="journal article" date="2021" name="PeerJ">
        <title>Extensive microbial diversity within the chicken gut microbiome revealed by metagenomics and culture.</title>
        <authorList>
            <person name="Gilroy R."/>
            <person name="Ravi A."/>
            <person name="Getino M."/>
            <person name="Pursley I."/>
            <person name="Horton D.L."/>
            <person name="Alikhan N.F."/>
            <person name="Baker D."/>
            <person name="Gharbi K."/>
            <person name="Hall N."/>
            <person name="Watson M."/>
            <person name="Adriaenssens E.M."/>
            <person name="Foster-Nyarko E."/>
            <person name="Jarju S."/>
            <person name="Secka A."/>
            <person name="Antonio M."/>
            <person name="Oren A."/>
            <person name="Chaudhuri R.R."/>
            <person name="La Ragione R."/>
            <person name="Hildebrand F."/>
            <person name="Pallen M.J."/>
        </authorList>
    </citation>
    <scope>NUCLEOTIDE SEQUENCE</scope>
    <source>
        <strain evidence="1">ChiGjej1B1-24693</strain>
    </source>
</reference>
<dbReference type="AlphaFoldDB" id="A0A9D1GVD5"/>
<proteinExistence type="predicted"/>
<organism evidence="1 2">
    <name type="scientific">Candidatus Avipropionibacterium avicola</name>
    <dbReference type="NCBI Taxonomy" id="2840701"/>
    <lineage>
        <taxon>Bacteria</taxon>
        <taxon>Bacillati</taxon>
        <taxon>Actinomycetota</taxon>
        <taxon>Actinomycetes</taxon>
        <taxon>Propionibacteriales</taxon>
        <taxon>Propionibacteriaceae</taxon>
        <taxon>Propionibacteriaceae incertae sedis</taxon>
        <taxon>Candidatus Avipropionibacterium</taxon>
    </lineage>
</organism>
<dbReference type="EMBL" id="DVLP01000039">
    <property type="protein sequence ID" value="HIT74196.1"/>
    <property type="molecule type" value="Genomic_DNA"/>
</dbReference>
<accession>A0A9D1GVD5</accession>
<sequence>MSMPSTTGSGHAWTSRWLLVLAIMLGLALTYAVIWASFVRLHTVDIHHQQPPGASAEWDDTTFRVLSIEIQDVVPDAPTQSPDQEPGTPAPGAVWVTAALEVTGADESVLGGCQLELLGPGGRTWEPESSIYDDFERRCNDETGSAPTTIMLTYLVPEVYADQLYGLVVPAYSVHVKVIRP</sequence>